<dbReference type="Gene3D" id="3.40.50.1000">
    <property type="entry name" value="HAD superfamily/HAD-like"/>
    <property type="match status" value="1"/>
</dbReference>
<dbReference type="SFLD" id="SFLDG01129">
    <property type="entry name" value="C1.5:_HAD__Beta-PGM__Phosphata"/>
    <property type="match status" value="1"/>
</dbReference>
<dbReference type="OrthoDB" id="9797743at2"/>
<evidence type="ECO:0000313" key="1">
    <source>
        <dbReference type="EMBL" id="PQO26541.1"/>
    </source>
</evidence>
<name>A0A2S8F315_9BACT</name>
<sequence length="226" mass="24917">MSLRAKSNIDAVVFDMDGLMFNTELLYPRVSQELLRRRGFDLTTDLTNSMMGRPARDAFRIMIEWHQLADTPDNLAEESDEIFVKILDQDLAPMPGLMALLDALEQAEMPKGVATSSGRPMAERILGTYAILPRLKFLLCGSDVENGKPNPEIYLLAAEKMGVAPERMLVLEDSHTGSRAAIAAGAYVVATPGDHSRHHDFSGAQFVADTLADPRIYEVLGIAREI</sequence>
<gene>
    <name evidence="1" type="ORF">C5Y98_29560</name>
</gene>
<dbReference type="SFLD" id="SFLDS00003">
    <property type="entry name" value="Haloacid_Dehalogenase"/>
    <property type="match status" value="1"/>
</dbReference>
<dbReference type="InterPro" id="IPR023198">
    <property type="entry name" value="PGP-like_dom2"/>
</dbReference>
<dbReference type="Proteomes" id="UP000239388">
    <property type="component" value="Unassembled WGS sequence"/>
</dbReference>
<dbReference type="Pfam" id="PF13419">
    <property type="entry name" value="HAD_2"/>
    <property type="match status" value="1"/>
</dbReference>
<dbReference type="InterPro" id="IPR036412">
    <property type="entry name" value="HAD-like_sf"/>
</dbReference>
<proteinExistence type="predicted"/>
<dbReference type="InterPro" id="IPR006439">
    <property type="entry name" value="HAD-SF_hydro_IA"/>
</dbReference>
<dbReference type="PANTHER" id="PTHR18901:SF38">
    <property type="entry name" value="PSEUDOURIDINE-5'-PHOSPHATASE"/>
    <property type="match status" value="1"/>
</dbReference>
<evidence type="ECO:0000313" key="2">
    <source>
        <dbReference type="Proteomes" id="UP000239388"/>
    </source>
</evidence>
<comment type="caution">
    <text evidence="1">The sequence shown here is derived from an EMBL/GenBank/DDBJ whole genome shotgun (WGS) entry which is preliminary data.</text>
</comment>
<dbReference type="EMBL" id="PUIB01000030">
    <property type="protein sequence ID" value="PQO26541.1"/>
    <property type="molecule type" value="Genomic_DNA"/>
</dbReference>
<dbReference type="PANTHER" id="PTHR18901">
    <property type="entry name" value="2-DEOXYGLUCOSE-6-PHOSPHATE PHOSPHATASE 2"/>
    <property type="match status" value="1"/>
</dbReference>
<dbReference type="SUPFAM" id="SSF56784">
    <property type="entry name" value="HAD-like"/>
    <property type="match status" value="1"/>
</dbReference>
<dbReference type="RefSeq" id="WP_105360025.1">
    <property type="nucleotide sequence ID" value="NZ_PUIB01000030.1"/>
</dbReference>
<dbReference type="NCBIfam" id="TIGR01509">
    <property type="entry name" value="HAD-SF-IA-v3"/>
    <property type="match status" value="1"/>
</dbReference>
<accession>A0A2S8F315</accession>
<dbReference type="PRINTS" id="PR00413">
    <property type="entry name" value="HADHALOGNASE"/>
</dbReference>
<reference evidence="1 2" key="1">
    <citation type="submission" date="2018-02" db="EMBL/GenBank/DDBJ databases">
        <title>Comparative genomes isolates from brazilian mangrove.</title>
        <authorList>
            <person name="Araujo J.E."/>
            <person name="Taketani R.G."/>
            <person name="Silva M.C.P."/>
            <person name="Loureco M.V."/>
            <person name="Andreote F.D."/>
        </authorList>
    </citation>
    <scope>NUCLEOTIDE SEQUENCE [LARGE SCALE GENOMIC DNA]</scope>
    <source>
        <strain evidence="1 2">NAP PRIS-MGV</strain>
    </source>
</reference>
<protein>
    <submittedName>
        <fullName evidence="1">HAD family phosphatase</fullName>
    </submittedName>
</protein>
<dbReference type="InterPro" id="IPR023214">
    <property type="entry name" value="HAD_sf"/>
</dbReference>
<dbReference type="Gene3D" id="1.10.150.240">
    <property type="entry name" value="Putative phosphatase, domain 2"/>
    <property type="match status" value="1"/>
</dbReference>
<organism evidence="1 2">
    <name type="scientific">Blastopirellula marina</name>
    <dbReference type="NCBI Taxonomy" id="124"/>
    <lineage>
        <taxon>Bacteria</taxon>
        <taxon>Pseudomonadati</taxon>
        <taxon>Planctomycetota</taxon>
        <taxon>Planctomycetia</taxon>
        <taxon>Pirellulales</taxon>
        <taxon>Pirellulaceae</taxon>
        <taxon>Blastopirellula</taxon>
    </lineage>
</organism>
<dbReference type="AlphaFoldDB" id="A0A2S8F315"/>
<dbReference type="InterPro" id="IPR041492">
    <property type="entry name" value="HAD_2"/>
</dbReference>